<evidence type="ECO:0000313" key="4">
    <source>
        <dbReference type="EMBL" id="HHO73784.1"/>
    </source>
</evidence>
<dbReference type="GO" id="GO:0032259">
    <property type="term" value="P:methylation"/>
    <property type="evidence" value="ECO:0007669"/>
    <property type="project" value="UniProtKB-KW"/>
</dbReference>
<evidence type="ECO:0000256" key="2">
    <source>
        <dbReference type="ARBA" id="ARBA00022679"/>
    </source>
</evidence>
<protein>
    <submittedName>
        <fullName evidence="4">Site-specific DNA-methyltransferase</fullName>
    </submittedName>
</protein>
<name>A0A7C5SXZ4_9AQUI</name>
<dbReference type="EMBL" id="DSAC01000049">
    <property type="protein sequence ID" value="HHO73784.1"/>
    <property type="molecule type" value="Genomic_DNA"/>
</dbReference>
<dbReference type="InterPro" id="IPR002941">
    <property type="entry name" value="DNA_methylase_N4/N6"/>
</dbReference>
<dbReference type="GO" id="GO:0003677">
    <property type="term" value="F:DNA binding"/>
    <property type="evidence" value="ECO:0007669"/>
    <property type="project" value="InterPro"/>
</dbReference>
<sequence length="531" mass="63091">MKQWVELDDRLLNLEEAIQWVEEYTGKKVKPSNIMYLVQYGRLKNYGSRGKPLIRLKELKSYYESKYLKRLEDLRDGINWHLAFAEYSEAERTKHVHRLHPYKGKFIPQLVEYFLDDHTDEFKKEVYFQKGDIVLDPFCGSGTTLVQANELGLHAVGVDISEFNVLLSNVKVRKHNLVLIAQKIKDLTTELKKLQKNEPTSAFDKELQEKLKAFNEKYFPSPDFKRWIIEGKINEDEYGKEKEQEFMEIFNQLLLKYGIQIKQAKAQSFLDIWYTQSVRKELDLLAEKIKSIKEQDVKEVLYIILSRTARSCRATTHSDLATLKEPVYTPYYCKKHKKICKPVFTILKWWEYYSEDTLKRLMEFDKLRTETFQLCVVGDSRTIDLYQEVKKLNPEFAELIKDRKIKGIFTSPPYLGLINYHEQHAYAYEIFGFERRDHLEIGSMSMGVGEKQKELYVQDIAQVLNNFKKYLQEDYHVFIVANDKYNLYPKIAELAGMEIIEEFKRPVLCRAEKNREDLYVESIFHLKEKRR</sequence>
<dbReference type="AlphaFoldDB" id="A0A7C5SXZ4"/>
<dbReference type="Pfam" id="PF01555">
    <property type="entry name" value="N6_N4_Mtase"/>
    <property type="match status" value="1"/>
</dbReference>
<dbReference type="GO" id="GO:0008170">
    <property type="term" value="F:N-methyltransferase activity"/>
    <property type="evidence" value="ECO:0007669"/>
    <property type="project" value="InterPro"/>
</dbReference>
<proteinExistence type="predicted"/>
<keyword evidence="2 4" id="KW-0808">Transferase</keyword>
<dbReference type="InterPro" id="IPR029063">
    <property type="entry name" value="SAM-dependent_MTases_sf"/>
</dbReference>
<feature type="domain" description="DNA methylase N-4/N-6" evidence="3">
    <location>
        <begin position="74"/>
        <end position="164"/>
    </location>
</feature>
<evidence type="ECO:0000259" key="3">
    <source>
        <dbReference type="Pfam" id="PF01555"/>
    </source>
</evidence>
<dbReference type="GO" id="GO:0005737">
    <property type="term" value="C:cytoplasm"/>
    <property type="evidence" value="ECO:0007669"/>
    <property type="project" value="TreeGrafter"/>
</dbReference>
<dbReference type="Gene3D" id="3.40.50.150">
    <property type="entry name" value="Vaccinia Virus protein VP39"/>
    <property type="match status" value="2"/>
</dbReference>
<reference evidence="4" key="1">
    <citation type="journal article" date="2020" name="mSystems">
        <title>Genome- and Community-Level Interaction Insights into Carbon Utilization and Element Cycling Functions of Hydrothermarchaeota in Hydrothermal Sediment.</title>
        <authorList>
            <person name="Zhou Z."/>
            <person name="Liu Y."/>
            <person name="Xu W."/>
            <person name="Pan J."/>
            <person name="Luo Z.H."/>
            <person name="Li M."/>
        </authorList>
    </citation>
    <scope>NUCLEOTIDE SEQUENCE [LARGE SCALE GENOMIC DNA]</scope>
    <source>
        <strain evidence="4">SpSt-114</strain>
    </source>
</reference>
<dbReference type="PANTHER" id="PTHR13370">
    <property type="entry name" value="RNA METHYLASE-RELATED"/>
    <property type="match status" value="1"/>
</dbReference>
<accession>A0A7C5SXZ4</accession>
<comment type="caution">
    <text evidence="4">The sequence shown here is derived from an EMBL/GenBank/DDBJ whole genome shotgun (WGS) entry which is preliminary data.</text>
</comment>
<dbReference type="PANTHER" id="PTHR13370:SF3">
    <property type="entry name" value="TRNA (GUANINE(10)-N2)-METHYLTRANSFERASE HOMOLOG"/>
    <property type="match status" value="1"/>
</dbReference>
<organism evidence="4">
    <name type="scientific">Thermocrinis ruber</name>
    <dbReference type="NCBI Taxonomy" id="75906"/>
    <lineage>
        <taxon>Bacteria</taxon>
        <taxon>Pseudomonadati</taxon>
        <taxon>Aquificota</taxon>
        <taxon>Aquificia</taxon>
        <taxon>Aquificales</taxon>
        <taxon>Aquificaceae</taxon>
        <taxon>Thermocrinis</taxon>
    </lineage>
</organism>
<keyword evidence="1 4" id="KW-0489">Methyltransferase</keyword>
<gene>
    <name evidence="4" type="ORF">ENN04_04015</name>
</gene>
<dbReference type="SUPFAM" id="SSF53335">
    <property type="entry name" value="S-adenosyl-L-methionine-dependent methyltransferases"/>
    <property type="match status" value="3"/>
</dbReference>
<dbReference type="GO" id="GO:0009007">
    <property type="term" value="F:site-specific DNA-methyltransferase (adenine-specific) activity"/>
    <property type="evidence" value="ECO:0007669"/>
    <property type="project" value="TreeGrafter"/>
</dbReference>
<evidence type="ECO:0000256" key="1">
    <source>
        <dbReference type="ARBA" id="ARBA00022603"/>
    </source>
</evidence>